<dbReference type="Proteomes" id="UP000434101">
    <property type="component" value="Unassembled WGS sequence"/>
</dbReference>
<proteinExistence type="predicted"/>
<protein>
    <submittedName>
        <fullName evidence="1">Uncharacterized protein</fullName>
    </submittedName>
</protein>
<gene>
    <name evidence="1" type="ORF">GS429_02335</name>
</gene>
<organism evidence="1 2">
    <name type="scientific">Natronorubrum halalkaliphilum</name>
    <dbReference type="NCBI Taxonomy" id="2691917"/>
    <lineage>
        <taxon>Archaea</taxon>
        <taxon>Methanobacteriati</taxon>
        <taxon>Methanobacteriota</taxon>
        <taxon>Stenosarchaea group</taxon>
        <taxon>Halobacteria</taxon>
        <taxon>Halobacteriales</taxon>
        <taxon>Natrialbaceae</taxon>
        <taxon>Natronorubrum</taxon>
    </lineage>
</organism>
<accession>A0A6B0VIK8</accession>
<dbReference type="RefSeq" id="WP_160062359.1">
    <property type="nucleotide sequence ID" value="NZ_WUYX01000011.1"/>
</dbReference>
<dbReference type="EMBL" id="WUYX01000011">
    <property type="protein sequence ID" value="MXV60927.1"/>
    <property type="molecule type" value="Genomic_DNA"/>
</dbReference>
<reference evidence="1 2" key="1">
    <citation type="submission" date="2020-01" db="EMBL/GenBank/DDBJ databases">
        <title>Natronorubrum sp. JWXQ-INN 674 isolated from Inner Mongolia Autonomous Region of China.</title>
        <authorList>
            <person name="Xue Q."/>
        </authorList>
    </citation>
    <scope>NUCLEOTIDE SEQUENCE [LARGE SCALE GENOMIC DNA]</scope>
    <source>
        <strain evidence="1 2">JWXQ-INN-674</strain>
    </source>
</reference>
<dbReference type="AlphaFoldDB" id="A0A6B0VIK8"/>
<sequence>MVDSSKTGAVLILLAMLIPPAYIAAVAADVEPLPHGRLFGPLMVGLIILGAK</sequence>
<evidence type="ECO:0000313" key="2">
    <source>
        <dbReference type="Proteomes" id="UP000434101"/>
    </source>
</evidence>
<keyword evidence="2" id="KW-1185">Reference proteome</keyword>
<comment type="caution">
    <text evidence="1">The sequence shown here is derived from an EMBL/GenBank/DDBJ whole genome shotgun (WGS) entry which is preliminary data.</text>
</comment>
<name>A0A6B0VIK8_9EURY</name>
<evidence type="ECO:0000313" key="1">
    <source>
        <dbReference type="EMBL" id="MXV60927.1"/>
    </source>
</evidence>